<dbReference type="AlphaFoldDB" id="A0A369TNY6"/>
<evidence type="ECO:0000256" key="5">
    <source>
        <dbReference type="ARBA" id="ARBA00022729"/>
    </source>
</evidence>
<evidence type="ECO:0000313" key="15">
    <source>
        <dbReference type="EMBL" id="RDD66978.1"/>
    </source>
</evidence>
<dbReference type="CDD" id="cd01347">
    <property type="entry name" value="ligand_gated_channel"/>
    <property type="match status" value="1"/>
</dbReference>
<dbReference type="Gene3D" id="2.170.130.10">
    <property type="entry name" value="TonB-dependent receptor, plug domain"/>
    <property type="match status" value="1"/>
</dbReference>
<dbReference type="InterPro" id="IPR037066">
    <property type="entry name" value="Plug_dom_sf"/>
</dbReference>
<evidence type="ECO:0000256" key="2">
    <source>
        <dbReference type="ARBA" id="ARBA00022448"/>
    </source>
</evidence>
<evidence type="ECO:0000256" key="11">
    <source>
        <dbReference type="RuleBase" id="RU003357"/>
    </source>
</evidence>
<keyword evidence="5 12" id="KW-0732">Signal</keyword>
<accession>A0A369TNY6</accession>
<evidence type="ECO:0000313" key="16">
    <source>
        <dbReference type="Proteomes" id="UP000253977"/>
    </source>
</evidence>
<dbReference type="InterPro" id="IPR012910">
    <property type="entry name" value="Plug_dom"/>
</dbReference>
<evidence type="ECO:0000256" key="3">
    <source>
        <dbReference type="ARBA" id="ARBA00022452"/>
    </source>
</evidence>
<evidence type="ECO:0000256" key="7">
    <source>
        <dbReference type="ARBA" id="ARBA00023136"/>
    </source>
</evidence>
<keyword evidence="16" id="KW-1185">Reference proteome</keyword>
<dbReference type="SUPFAM" id="SSF56935">
    <property type="entry name" value="Porins"/>
    <property type="match status" value="1"/>
</dbReference>
<dbReference type="Gene3D" id="2.40.170.20">
    <property type="entry name" value="TonB-dependent receptor, beta-barrel domain"/>
    <property type="match status" value="1"/>
</dbReference>
<evidence type="ECO:0000259" key="14">
    <source>
        <dbReference type="Pfam" id="PF07715"/>
    </source>
</evidence>
<feature type="domain" description="TonB-dependent receptor plug" evidence="14">
    <location>
        <begin position="40"/>
        <end position="153"/>
    </location>
</feature>
<dbReference type="Pfam" id="PF00593">
    <property type="entry name" value="TonB_dep_Rec_b-barrel"/>
    <property type="match status" value="1"/>
</dbReference>
<comment type="subcellular location">
    <subcellularLocation>
        <location evidence="1 10">Cell outer membrane</location>
        <topology evidence="1 10">Multi-pass membrane protein</topology>
    </subcellularLocation>
</comment>
<dbReference type="OrthoDB" id="9760333at2"/>
<dbReference type="InterPro" id="IPR039426">
    <property type="entry name" value="TonB-dep_rcpt-like"/>
</dbReference>
<proteinExistence type="inferred from homology"/>
<name>A0A369TNY6_9RHOB</name>
<evidence type="ECO:0000256" key="8">
    <source>
        <dbReference type="ARBA" id="ARBA00023170"/>
    </source>
</evidence>
<dbReference type="PROSITE" id="PS52016">
    <property type="entry name" value="TONB_DEPENDENT_REC_3"/>
    <property type="match status" value="1"/>
</dbReference>
<feature type="chain" id="PRO_5016976191" evidence="12">
    <location>
        <begin position="21"/>
        <end position="600"/>
    </location>
</feature>
<evidence type="ECO:0000256" key="1">
    <source>
        <dbReference type="ARBA" id="ARBA00004571"/>
    </source>
</evidence>
<reference evidence="15 16" key="1">
    <citation type="submission" date="2018-07" db="EMBL/GenBank/DDBJ databases">
        <title>Thalassococcus profundi sp. nov., a marine bacterium isolated from deep seawater of Okinawa Trough.</title>
        <authorList>
            <person name="Yu M."/>
        </authorList>
    </citation>
    <scope>NUCLEOTIDE SEQUENCE [LARGE SCALE GENOMIC DNA]</scope>
    <source>
        <strain evidence="15 16">WRAS1</strain>
    </source>
</reference>
<dbReference type="InterPro" id="IPR036942">
    <property type="entry name" value="Beta-barrel_TonB_sf"/>
</dbReference>
<sequence length="600" mass="63940">MHRILSSVSILALTALPAAAQDVMDLDMITVFANQTDTPLSRTGTSVDIIDEDEIEKTPSASLSSVISRTPGVTFTQPDGPAGLSYSGANYVRLRGLDQKYAPVLLNGIDISDPSATQTSFDWKNTLLGGISRVEVVKGSQSALYGSEAVAGVIALTAADAPDAPGREGSVAAEVGSFGTASATLSFGAATENAGIAVTASRVRTDGISAFSGDSEKDGFAGGQYSFDAYYRVTPDVKVGLTGFAFDSKFDYDPGANTGDTLQRGLRAYVEAQTGAVFHEFDISRFTTEREAPLSFTPYFEGERDKIGYNGTWTATDALTVSFGADWTRETADSFTDDDVIVRGLFAEAQYAATPDLDLSLSVRHDENSEFGGFTTGRAALSWRATDSLTVRSSLANGFRAPALNELFGPFGANPDLDPEQSRSFDFGVEHSYANGATVTATFFYTEIDDLIQYTTAYNQVSGTSVSKGLELSGSLPVTDRVTLTGAFTYTDARDSNDDPLQRVPRYALDLGVSADITDRLSAAASLQRRADLPATFGATGFTAQEVDDYTVVNAQLGYAFDNGVDAYVRVENLFDTDYEPIPGYETSGRAAYFGLRASF</sequence>
<evidence type="ECO:0000259" key="13">
    <source>
        <dbReference type="Pfam" id="PF00593"/>
    </source>
</evidence>
<organism evidence="15 16">
    <name type="scientific">Thalassococcus profundi</name>
    <dbReference type="NCBI Taxonomy" id="2282382"/>
    <lineage>
        <taxon>Bacteria</taxon>
        <taxon>Pseudomonadati</taxon>
        <taxon>Pseudomonadota</taxon>
        <taxon>Alphaproteobacteria</taxon>
        <taxon>Rhodobacterales</taxon>
        <taxon>Roseobacteraceae</taxon>
        <taxon>Thalassococcus</taxon>
    </lineage>
</organism>
<keyword evidence="4 10" id="KW-0812">Transmembrane</keyword>
<dbReference type="GO" id="GO:0044718">
    <property type="term" value="P:siderophore transmembrane transport"/>
    <property type="evidence" value="ECO:0007669"/>
    <property type="project" value="TreeGrafter"/>
</dbReference>
<dbReference type="Pfam" id="PF07715">
    <property type="entry name" value="Plug"/>
    <property type="match status" value="1"/>
</dbReference>
<dbReference type="InterPro" id="IPR000531">
    <property type="entry name" value="Beta-barrel_TonB"/>
</dbReference>
<dbReference type="EMBL" id="QPMK01000003">
    <property type="protein sequence ID" value="RDD66978.1"/>
    <property type="molecule type" value="Genomic_DNA"/>
</dbReference>
<keyword evidence="7 10" id="KW-0472">Membrane</keyword>
<keyword evidence="2 10" id="KW-0813">Transport</keyword>
<evidence type="ECO:0000256" key="9">
    <source>
        <dbReference type="ARBA" id="ARBA00023237"/>
    </source>
</evidence>
<keyword evidence="9 10" id="KW-0998">Cell outer membrane</keyword>
<dbReference type="PANTHER" id="PTHR30069:SF29">
    <property type="entry name" value="HEMOGLOBIN AND HEMOGLOBIN-HAPTOGLOBIN-BINDING PROTEIN 1-RELATED"/>
    <property type="match status" value="1"/>
</dbReference>
<keyword evidence="3 10" id="KW-1134">Transmembrane beta strand</keyword>
<gene>
    <name evidence="15" type="ORF">DU478_04325</name>
</gene>
<dbReference type="GO" id="GO:0009279">
    <property type="term" value="C:cell outer membrane"/>
    <property type="evidence" value="ECO:0007669"/>
    <property type="project" value="UniProtKB-SubCell"/>
</dbReference>
<dbReference type="PANTHER" id="PTHR30069">
    <property type="entry name" value="TONB-DEPENDENT OUTER MEMBRANE RECEPTOR"/>
    <property type="match status" value="1"/>
</dbReference>
<keyword evidence="6 11" id="KW-0798">TonB box</keyword>
<comment type="similarity">
    <text evidence="10 11">Belongs to the TonB-dependent receptor family.</text>
</comment>
<dbReference type="RefSeq" id="WP_114509727.1">
    <property type="nucleotide sequence ID" value="NZ_QPMK01000003.1"/>
</dbReference>
<evidence type="ECO:0000256" key="10">
    <source>
        <dbReference type="PROSITE-ProRule" id="PRU01360"/>
    </source>
</evidence>
<dbReference type="Proteomes" id="UP000253977">
    <property type="component" value="Unassembled WGS sequence"/>
</dbReference>
<evidence type="ECO:0000256" key="6">
    <source>
        <dbReference type="ARBA" id="ARBA00023077"/>
    </source>
</evidence>
<evidence type="ECO:0000256" key="12">
    <source>
        <dbReference type="SAM" id="SignalP"/>
    </source>
</evidence>
<comment type="caution">
    <text evidence="15">The sequence shown here is derived from an EMBL/GenBank/DDBJ whole genome shotgun (WGS) entry which is preliminary data.</text>
</comment>
<keyword evidence="8 15" id="KW-0675">Receptor</keyword>
<protein>
    <submittedName>
        <fullName evidence="15">TonB-dependent receptor</fullName>
    </submittedName>
</protein>
<evidence type="ECO:0000256" key="4">
    <source>
        <dbReference type="ARBA" id="ARBA00022692"/>
    </source>
</evidence>
<dbReference type="GO" id="GO:0015344">
    <property type="term" value="F:siderophore uptake transmembrane transporter activity"/>
    <property type="evidence" value="ECO:0007669"/>
    <property type="project" value="TreeGrafter"/>
</dbReference>
<feature type="signal peptide" evidence="12">
    <location>
        <begin position="1"/>
        <end position="20"/>
    </location>
</feature>
<feature type="domain" description="TonB-dependent receptor-like beta-barrel" evidence="13">
    <location>
        <begin position="180"/>
        <end position="574"/>
    </location>
</feature>